<dbReference type="Proteomes" id="UP000002640">
    <property type="component" value="Unassembled WGS sequence"/>
</dbReference>
<dbReference type="AlphaFoldDB" id="G4ZQ55"/>
<name>G4ZQ55_PHYSP</name>
<sequence>MACAVPPLLAVRLVFGAKTELVDVPHLIESMSGLLDTSVDVPPLRACKLGSVKLLDRIWNSSDVYAQDSTAVTSETFTLRKFLRADRHYQQYFFTSTLKEAAPSKNLGVVKWISSKFPTFQVSSEIVARACLAGALDILQFFHDNCTQVLEKREKFGVGHPVDWGNLTMSAAILGRRSDIVWWLHRHFPDANYNLEIALESALKVGNVLIAKWLLNQGAEWRRRRRNPTERIDACYVAGQERLDVLHWLDERGQIDSGDVRMLVNAAKGGHLEVVRWLIEHRGSSTAAVADAMLATHAAASKWPLKVAKFLREFTKEAEGSPTSELLDSIEGNMRMAARRGRLGVARWLLEEYGDSVDFFVDDKGHPISV</sequence>
<dbReference type="SMR" id="G4ZQ55"/>
<protein>
    <submittedName>
        <fullName evidence="1">Uncharacterized protein</fullName>
    </submittedName>
</protein>
<organism evidence="1 2">
    <name type="scientific">Phytophthora sojae (strain P6497)</name>
    <name type="common">Soybean stem and root rot agent</name>
    <name type="synonym">Phytophthora megasperma f. sp. glycines</name>
    <dbReference type="NCBI Taxonomy" id="1094619"/>
    <lineage>
        <taxon>Eukaryota</taxon>
        <taxon>Sar</taxon>
        <taxon>Stramenopiles</taxon>
        <taxon>Oomycota</taxon>
        <taxon>Peronosporomycetes</taxon>
        <taxon>Peronosporales</taxon>
        <taxon>Peronosporaceae</taxon>
        <taxon>Phytophthora</taxon>
    </lineage>
</organism>
<dbReference type="InParanoid" id="G4ZQ55"/>
<evidence type="ECO:0000313" key="1">
    <source>
        <dbReference type="EMBL" id="EGZ14444.1"/>
    </source>
</evidence>
<reference evidence="1 2" key="1">
    <citation type="journal article" date="2006" name="Science">
        <title>Phytophthora genome sequences uncover evolutionary origins and mechanisms of pathogenesis.</title>
        <authorList>
            <person name="Tyler B.M."/>
            <person name="Tripathy S."/>
            <person name="Zhang X."/>
            <person name="Dehal P."/>
            <person name="Jiang R.H."/>
            <person name="Aerts A."/>
            <person name="Arredondo F.D."/>
            <person name="Baxter L."/>
            <person name="Bensasson D."/>
            <person name="Beynon J.L."/>
            <person name="Chapman J."/>
            <person name="Damasceno C.M."/>
            <person name="Dorrance A.E."/>
            <person name="Dou D."/>
            <person name="Dickerman A.W."/>
            <person name="Dubchak I.L."/>
            <person name="Garbelotto M."/>
            <person name="Gijzen M."/>
            <person name="Gordon S.G."/>
            <person name="Govers F."/>
            <person name="Grunwald N.J."/>
            <person name="Huang W."/>
            <person name="Ivors K.L."/>
            <person name="Jones R.W."/>
            <person name="Kamoun S."/>
            <person name="Krampis K."/>
            <person name="Lamour K.H."/>
            <person name="Lee M.K."/>
            <person name="McDonald W.H."/>
            <person name="Medina M."/>
            <person name="Meijer H.J."/>
            <person name="Nordberg E.K."/>
            <person name="Maclean D.J."/>
            <person name="Ospina-Giraldo M.D."/>
            <person name="Morris P.F."/>
            <person name="Phuntumart V."/>
            <person name="Putnam N.H."/>
            <person name="Rash S."/>
            <person name="Rose J.K."/>
            <person name="Sakihama Y."/>
            <person name="Salamov A.A."/>
            <person name="Savidor A."/>
            <person name="Scheuring C.F."/>
            <person name="Smith B.M."/>
            <person name="Sobral B.W."/>
            <person name="Terry A."/>
            <person name="Torto-Alalibo T.A."/>
            <person name="Win J."/>
            <person name="Xu Z."/>
            <person name="Zhang H."/>
            <person name="Grigoriev I.V."/>
            <person name="Rokhsar D.S."/>
            <person name="Boore J.L."/>
        </authorList>
    </citation>
    <scope>NUCLEOTIDE SEQUENCE [LARGE SCALE GENOMIC DNA]</scope>
    <source>
        <strain evidence="1 2">P6497</strain>
    </source>
</reference>
<evidence type="ECO:0000313" key="2">
    <source>
        <dbReference type="Proteomes" id="UP000002640"/>
    </source>
</evidence>
<accession>G4ZQ55</accession>
<gene>
    <name evidence="1" type="ORF">PHYSODRAFT_332831</name>
</gene>
<dbReference type="EMBL" id="JH159155">
    <property type="protein sequence ID" value="EGZ14444.1"/>
    <property type="molecule type" value="Genomic_DNA"/>
</dbReference>
<dbReference type="PANTHER" id="PTHR46586:SF3">
    <property type="entry name" value="ANKYRIN REPEAT-CONTAINING PROTEIN"/>
    <property type="match status" value="1"/>
</dbReference>
<dbReference type="GeneID" id="20646539"/>
<dbReference type="InterPro" id="IPR036770">
    <property type="entry name" value="Ankyrin_rpt-contain_sf"/>
</dbReference>
<dbReference type="Gene3D" id="1.25.40.20">
    <property type="entry name" value="Ankyrin repeat-containing domain"/>
    <property type="match status" value="1"/>
</dbReference>
<dbReference type="KEGG" id="psoj:PHYSODRAFT_332831"/>
<dbReference type="RefSeq" id="XP_009528193.1">
    <property type="nucleotide sequence ID" value="XM_009529898.1"/>
</dbReference>
<proteinExistence type="predicted"/>
<keyword evidence="2" id="KW-1185">Reference proteome</keyword>
<dbReference type="InterPro" id="IPR052050">
    <property type="entry name" value="SecEffector_AnkRepeat"/>
</dbReference>
<dbReference type="PANTHER" id="PTHR46586">
    <property type="entry name" value="ANKYRIN REPEAT-CONTAINING PROTEIN"/>
    <property type="match status" value="1"/>
</dbReference>
<dbReference type="SUPFAM" id="SSF48403">
    <property type="entry name" value="Ankyrin repeat"/>
    <property type="match status" value="1"/>
</dbReference>